<name>A0ACC3BR45_PYRYE</name>
<accession>A0ACC3BR45</accession>
<organism evidence="1 2">
    <name type="scientific">Pyropia yezoensis</name>
    <name type="common">Susabi-nori</name>
    <name type="synonym">Porphyra yezoensis</name>
    <dbReference type="NCBI Taxonomy" id="2788"/>
    <lineage>
        <taxon>Eukaryota</taxon>
        <taxon>Rhodophyta</taxon>
        <taxon>Bangiophyceae</taxon>
        <taxon>Bangiales</taxon>
        <taxon>Bangiaceae</taxon>
        <taxon>Pyropia</taxon>
    </lineage>
</organism>
<comment type="caution">
    <text evidence="1">The sequence shown here is derived from an EMBL/GenBank/DDBJ whole genome shotgun (WGS) entry which is preliminary data.</text>
</comment>
<proteinExistence type="predicted"/>
<reference evidence="1" key="1">
    <citation type="submission" date="2019-11" db="EMBL/GenBank/DDBJ databases">
        <title>Nori genome reveals adaptations in red seaweeds to the harsh intertidal environment.</title>
        <authorList>
            <person name="Wang D."/>
            <person name="Mao Y."/>
        </authorList>
    </citation>
    <scope>NUCLEOTIDE SEQUENCE</scope>
    <source>
        <tissue evidence="1">Gametophyte</tissue>
    </source>
</reference>
<dbReference type="EMBL" id="CM020618">
    <property type="protein sequence ID" value="KAK1860186.1"/>
    <property type="molecule type" value="Genomic_DNA"/>
</dbReference>
<evidence type="ECO:0000313" key="2">
    <source>
        <dbReference type="Proteomes" id="UP000798662"/>
    </source>
</evidence>
<keyword evidence="2" id="KW-1185">Reference proteome</keyword>
<gene>
    <name evidence="1" type="ORF">I4F81_002775</name>
</gene>
<sequence>MASHKKETVQTSDGLDLIVEVDVPAFPPRGVVILLHGWSGSPRHFDRNISALITSGYIALFGPERLATHTFVDQVPLQNRDPATGWTLGSRGIFDGPSLAAVRAALVADAAAAAADTVDVCLTRRPPAADAAAFVAEATRADGAWLGRLMADHTALDWRPLLRAWRGGPVLVVVGGATKCHDPAGVRAVGELIGSDATTVEMEGGSHWCYWEDAPAFNKVLLAFLEGKASE</sequence>
<dbReference type="Proteomes" id="UP000798662">
    <property type="component" value="Chromosome 1"/>
</dbReference>
<evidence type="ECO:0000313" key="1">
    <source>
        <dbReference type="EMBL" id="KAK1860186.1"/>
    </source>
</evidence>
<protein>
    <submittedName>
        <fullName evidence="1">Uncharacterized protein</fullName>
    </submittedName>
</protein>